<dbReference type="GO" id="GO:0005524">
    <property type="term" value="F:ATP binding"/>
    <property type="evidence" value="ECO:0007669"/>
    <property type="project" value="UniProtKB-KW"/>
</dbReference>
<dbReference type="PROSITE" id="PS50893">
    <property type="entry name" value="ABC_TRANSPORTER_2"/>
    <property type="match status" value="1"/>
</dbReference>
<accession>A0ABP5CHZ9</accession>
<comment type="caution">
    <text evidence="7">The sequence shown here is derived from an EMBL/GenBank/DDBJ whole genome shotgun (WGS) entry which is preliminary data.</text>
</comment>
<dbReference type="SUPFAM" id="SSF52540">
    <property type="entry name" value="P-loop containing nucleoside triphosphate hydrolases"/>
    <property type="match status" value="1"/>
</dbReference>
<evidence type="ECO:0000313" key="8">
    <source>
        <dbReference type="Proteomes" id="UP001499933"/>
    </source>
</evidence>
<sequence>MTQTILEVTDLTVRYGKAGKHNTAPPAVDHVSFRIERGETVGLVGESGSGKTTIGKAILGLQAVTEGSIVFNGVDVTHASRKERRAHGGDLRAIFQDPFSSLDPRRTIGASLAEPLRIGRVSATEAERRVDDVLQRVRLPAESAQRYPRQFSGGQRQRISIARALITNPSLVICDEPVSALDLSTQAHILNQLADLRRDSDLSYLFIAHDISVVGFLAQRVVVLYRGAVMETGPSSDVTVAPLHPFTRALIAASPVPRPAEQAQRRKGRAELTVGTAAAVSATNAGCPFAARCPFAADVCVTTRPALSRVGQTEVACHGWDPSSGHPGLPSTQARTAVVSTIVAALDPEERPSVEPALTTAPTNGAQK</sequence>
<keyword evidence="8" id="KW-1185">Reference proteome</keyword>
<protein>
    <submittedName>
        <fullName evidence="7">ABC transporter ATP-binding protein</fullName>
    </submittedName>
</protein>
<dbReference type="InterPro" id="IPR003439">
    <property type="entry name" value="ABC_transporter-like_ATP-bd"/>
</dbReference>
<keyword evidence="4 7" id="KW-0067">ATP-binding</keyword>
<feature type="region of interest" description="Disordered" evidence="5">
    <location>
        <begin position="347"/>
        <end position="368"/>
    </location>
</feature>
<dbReference type="Gene3D" id="3.40.50.300">
    <property type="entry name" value="P-loop containing nucleotide triphosphate hydrolases"/>
    <property type="match status" value="1"/>
</dbReference>
<dbReference type="NCBIfam" id="TIGR01727">
    <property type="entry name" value="oligo_HPY"/>
    <property type="match status" value="1"/>
</dbReference>
<evidence type="ECO:0000256" key="2">
    <source>
        <dbReference type="ARBA" id="ARBA00022448"/>
    </source>
</evidence>
<dbReference type="RefSeq" id="WP_344095855.1">
    <property type="nucleotide sequence ID" value="NZ_BAAAOG010000006.1"/>
</dbReference>
<evidence type="ECO:0000259" key="6">
    <source>
        <dbReference type="PROSITE" id="PS50893"/>
    </source>
</evidence>
<organism evidence="7 8">
    <name type="scientific">Microbacterium deminutum</name>
    <dbReference type="NCBI Taxonomy" id="344164"/>
    <lineage>
        <taxon>Bacteria</taxon>
        <taxon>Bacillati</taxon>
        <taxon>Actinomycetota</taxon>
        <taxon>Actinomycetes</taxon>
        <taxon>Micrococcales</taxon>
        <taxon>Microbacteriaceae</taxon>
        <taxon>Microbacterium</taxon>
    </lineage>
</organism>
<gene>
    <name evidence="7" type="ORF">GCM10009776_28970</name>
</gene>
<evidence type="ECO:0000256" key="1">
    <source>
        <dbReference type="ARBA" id="ARBA00005417"/>
    </source>
</evidence>
<keyword evidence="3" id="KW-0547">Nucleotide-binding</keyword>
<dbReference type="Proteomes" id="UP001499933">
    <property type="component" value="Unassembled WGS sequence"/>
</dbReference>
<dbReference type="EMBL" id="BAAAOG010000006">
    <property type="protein sequence ID" value="GAA1964356.1"/>
    <property type="molecule type" value="Genomic_DNA"/>
</dbReference>
<dbReference type="PROSITE" id="PS00211">
    <property type="entry name" value="ABC_TRANSPORTER_1"/>
    <property type="match status" value="1"/>
</dbReference>
<dbReference type="InterPro" id="IPR027417">
    <property type="entry name" value="P-loop_NTPase"/>
</dbReference>
<dbReference type="SMART" id="SM00382">
    <property type="entry name" value="AAA"/>
    <property type="match status" value="1"/>
</dbReference>
<evidence type="ECO:0000256" key="3">
    <source>
        <dbReference type="ARBA" id="ARBA00022741"/>
    </source>
</evidence>
<evidence type="ECO:0000256" key="4">
    <source>
        <dbReference type="ARBA" id="ARBA00022840"/>
    </source>
</evidence>
<proteinExistence type="inferred from homology"/>
<dbReference type="Pfam" id="PF08352">
    <property type="entry name" value="oligo_HPY"/>
    <property type="match status" value="1"/>
</dbReference>
<dbReference type="Pfam" id="PF00005">
    <property type="entry name" value="ABC_tran"/>
    <property type="match status" value="1"/>
</dbReference>
<dbReference type="InterPro" id="IPR003593">
    <property type="entry name" value="AAA+_ATPase"/>
</dbReference>
<reference evidence="8" key="1">
    <citation type="journal article" date="2019" name="Int. J. Syst. Evol. Microbiol.">
        <title>The Global Catalogue of Microorganisms (GCM) 10K type strain sequencing project: providing services to taxonomists for standard genome sequencing and annotation.</title>
        <authorList>
            <consortium name="The Broad Institute Genomics Platform"/>
            <consortium name="The Broad Institute Genome Sequencing Center for Infectious Disease"/>
            <person name="Wu L."/>
            <person name="Ma J."/>
        </authorList>
    </citation>
    <scope>NUCLEOTIDE SEQUENCE [LARGE SCALE GENOMIC DNA]</scope>
    <source>
        <strain evidence="8">JCM 14901</strain>
    </source>
</reference>
<feature type="domain" description="ABC transporter" evidence="6">
    <location>
        <begin position="6"/>
        <end position="251"/>
    </location>
</feature>
<dbReference type="InterPro" id="IPR017871">
    <property type="entry name" value="ABC_transporter-like_CS"/>
</dbReference>
<comment type="similarity">
    <text evidence="1">Belongs to the ABC transporter superfamily.</text>
</comment>
<keyword evidence="2" id="KW-0813">Transport</keyword>
<dbReference type="PANTHER" id="PTHR43776:SF7">
    <property type="entry name" value="D,D-DIPEPTIDE TRANSPORT ATP-BINDING PROTEIN DDPF-RELATED"/>
    <property type="match status" value="1"/>
</dbReference>
<dbReference type="InterPro" id="IPR013563">
    <property type="entry name" value="Oligopep_ABC_C"/>
</dbReference>
<name>A0ABP5CHZ9_9MICO</name>
<dbReference type="CDD" id="cd03257">
    <property type="entry name" value="ABC_NikE_OppD_transporters"/>
    <property type="match status" value="1"/>
</dbReference>
<dbReference type="PANTHER" id="PTHR43776">
    <property type="entry name" value="TRANSPORT ATP-BINDING PROTEIN"/>
    <property type="match status" value="1"/>
</dbReference>
<dbReference type="InterPro" id="IPR050319">
    <property type="entry name" value="ABC_transp_ATP-bind"/>
</dbReference>
<evidence type="ECO:0000256" key="5">
    <source>
        <dbReference type="SAM" id="MobiDB-lite"/>
    </source>
</evidence>
<evidence type="ECO:0000313" key="7">
    <source>
        <dbReference type="EMBL" id="GAA1964356.1"/>
    </source>
</evidence>